<feature type="transmembrane region" description="Helical" evidence="1">
    <location>
        <begin position="110"/>
        <end position="133"/>
    </location>
</feature>
<sequence>MPSSTVATINARTARMKASESSRSPTDIINIMESTTIKAQLIIGSVTGALSGFLGKVAGKGWAMAIGIGLVAFRLAGHVTNRPSIPSCFCAIPNPEDMNIIERFVNETVLFFNSNLFLALGYIGGFIVAFQVAGPSDG</sequence>
<keyword evidence="1" id="KW-0812">Transmembrane</keyword>
<keyword evidence="3" id="KW-1185">Reference proteome</keyword>
<evidence type="ECO:0000313" key="2">
    <source>
        <dbReference type="EMBL" id="CAH1397881.1"/>
    </source>
</evidence>
<dbReference type="OrthoDB" id="163794at2759"/>
<evidence type="ECO:0000313" key="3">
    <source>
        <dbReference type="Proteomes" id="UP001152798"/>
    </source>
</evidence>
<accession>A0A9P0H9R7</accession>
<name>A0A9P0H9R7_NEZVI</name>
<dbReference type="EMBL" id="OV725080">
    <property type="protein sequence ID" value="CAH1397881.1"/>
    <property type="molecule type" value="Genomic_DNA"/>
</dbReference>
<keyword evidence="1" id="KW-0472">Membrane</keyword>
<evidence type="ECO:0000256" key="1">
    <source>
        <dbReference type="SAM" id="Phobius"/>
    </source>
</evidence>
<protein>
    <submittedName>
        <fullName evidence="2">Uncharacterized protein</fullName>
    </submittedName>
</protein>
<proteinExistence type="predicted"/>
<gene>
    <name evidence="2" type="ORF">NEZAVI_LOCUS7634</name>
</gene>
<dbReference type="Proteomes" id="UP001152798">
    <property type="component" value="Chromosome 4"/>
</dbReference>
<dbReference type="AlphaFoldDB" id="A0A9P0H9R7"/>
<organism evidence="2 3">
    <name type="scientific">Nezara viridula</name>
    <name type="common">Southern green stink bug</name>
    <name type="synonym">Cimex viridulus</name>
    <dbReference type="NCBI Taxonomy" id="85310"/>
    <lineage>
        <taxon>Eukaryota</taxon>
        <taxon>Metazoa</taxon>
        <taxon>Ecdysozoa</taxon>
        <taxon>Arthropoda</taxon>
        <taxon>Hexapoda</taxon>
        <taxon>Insecta</taxon>
        <taxon>Pterygota</taxon>
        <taxon>Neoptera</taxon>
        <taxon>Paraneoptera</taxon>
        <taxon>Hemiptera</taxon>
        <taxon>Heteroptera</taxon>
        <taxon>Panheteroptera</taxon>
        <taxon>Pentatomomorpha</taxon>
        <taxon>Pentatomoidea</taxon>
        <taxon>Pentatomidae</taxon>
        <taxon>Pentatominae</taxon>
        <taxon>Nezara</taxon>
    </lineage>
</organism>
<reference evidence="2" key="1">
    <citation type="submission" date="2022-01" db="EMBL/GenBank/DDBJ databases">
        <authorList>
            <person name="King R."/>
        </authorList>
    </citation>
    <scope>NUCLEOTIDE SEQUENCE</scope>
</reference>
<keyword evidence="1" id="KW-1133">Transmembrane helix</keyword>